<dbReference type="Gene3D" id="3.40.228.10">
    <property type="entry name" value="Dimethylsulfoxide Reductase, domain 2"/>
    <property type="match status" value="1"/>
</dbReference>
<dbReference type="InterPro" id="IPR010046">
    <property type="entry name" value="Mopterin_OxRdtse_a_bac"/>
</dbReference>
<keyword evidence="4" id="KW-0004">4Fe-4S</keyword>
<dbReference type="InterPro" id="IPR006657">
    <property type="entry name" value="MoPterin_dinucl-bd_dom"/>
</dbReference>
<dbReference type="EMBL" id="FNGF01000009">
    <property type="protein sequence ID" value="SDL73540.1"/>
    <property type="molecule type" value="Genomic_DNA"/>
</dbReference>
<dbReference type="CDD" id="cd02787">
    <property type="entry name" value="MopB_CT_ydeP"/>
    <property type="match status" value="1"/>
</dbReference>
<evidence type="ECO:0000313" key="13">
    <source>
        <dbReference type="EMBL" id="SDL73540.1"/>
    </source>
</evidence>
<keyword evidence="14" id="KW-1185">Reference proteome</keyword>
<keyword evidence="7" id="KW-0560">Oxidoreductase</keyword>
<reference evidence="14" key="1">
    <citation type="submission" date="2016-10" db="EMBL/GenBank/DDBJ databases">
        <authorList>
            <person name="Varghese N."/>
            <person name="Submissions S."/>
        </authorList>
    </citation>
    <scope>NUCLEOTIDE SEQUENCE [LARGE SCALE GENOMIC DNA]</scope>
    <source>
        <strain evidence="14">CGMCC 4.3147</strain>
    </source>
</reference>
<evidence type="ECO:0000256" key="1">
    <source>
        <dbReference type="ARBA" id="ARBA00001942"/>
    </source>
</evidence>
<keyword evidence="5" id="KW-0500">Molybdenum</keyword>
<dbReference type="AlphaFoldDB" id="A0A1G9MGZ3"/>
<evidence type="ECO:0000259" key="12">
    <source>
        <dbReference type="Pfam" id="PF01568"/>
    </source>
</evidence>
<dbReference type="GO" id="GO:0016020">
    <property type="term" value="C:membrane"/>
    <property type="evidence" value="ECO:0007669"/>
    <property type="project" value="TreeGrafter"/>
</dbReference>
<feature type="domain" description="Molybdopterin dinucleotide-binding" evidence="12">
    <location>
        <begin position="738"/>
        <end position="843"/>
    </location>
</feature>
<keyword evidence="9" id="KW-0411">Iron-sulfur</keyword>
<dbReference type="InterPro" id="IPR006656">
    <property type="entry name" value="Mopterin_OxRdtase"/>
</dbReference>
<feature type="region of interest" description="Disordered" evidence="10">
    <location>
        <begin position="1"/>
        <end position="22"/>
    </location>
</feature>
<dbReference type="PIRSF" id="PIRSF000144">
    <property type="entry name" value="CbbBc"/>
    <property type="match status" value="1"/>
</dbReference>
<evidence type="ECO:0000313" key="14">
    <source>
        <dbReference type="Proteomes" id="UP000198662"/>
    </source>
</evidence>
<evidence type="ECO:0000256" key="3">
    <source>
        <dbReference type="ARBA" id="ARBA00010312"/>
    </source>
</evidence>
<dbReference type="GO" id="GO:0008863">
    <property type="term" value="F:formate dehydrogenase (NAD+) activity"/>
    <property type="evidence" value="ECO:0007669"/>
    <property type="project" value="InterPro"/>
</dbReference>
<dbReference type="PANTHER" id="PTHR43105:SF4">
    <property type="entry name" value="PROTEIN YDEP"/>
    <property type="match status" value="1"/>
</dbReference>
<keyword evidence="6" id="KW-0479">Metal-binding</keyword>
<evidence type="ECO:0000256" key="7">
    <source>
        <dbReference type="ARBA" id="ARBA00023002"/>
    </source>
</evidence>
<evidence type="ECO:0000256" key="9">
    <source>
        <dbReference type="ARBA" id="ARBA00023014"/>
    </source>
</evidence>
<evidence type="ECO:0000256" key="2">
    <source>
        <dbReference type="ARBA" id="ARBA00001966"/>
    </source>
</evidence>
<dbReference type="Proteomes" id="UP000198662">
    <property type="component" value="Unassembled WGS sequence"/>
</dbReference>
<organism evidence="13 14">
    <name type="scientific">Glycomyces sambucus</name>
    <dbReference type="NCBI Taxonomy" id="380244"/>
    <lineage>
        <taxon>Bacteria</taxon>
        <taxon>Bacillati</taxon>
        <taxon>Actinomycetota</taxon>
        <taxon>Actinomycetes</taxon>
        <taxon>Glycomycetales</taxon>
        <taxon>Glycomycetaceae</taxon>
        <taxon>Glycomyces</taxon>
    </lineage>
</organism>
<dbReference type="Pfam" id="PF00384">
    <property type="entry name" value="Molybdopterin"/>
    <property type="match status" value="1"/>
</dbReference>
<dbReference type="Gene3D" id="3.40.50.740">
    <property type="match status" value="1"/>
</dbReference>
<dbReference type="InterPro" id="IPR009010">
    <property type="entry name" value="Asp_de-COase-like_dom_sf"/>
</dbReference>
<evidence type="ECO:0000256" key="6">
    <source>
        <dbReference type="ARBA" id="ARBA00022723"/>
    </source>
</evidence>
<feature type="compositionally biased region" description="Low complexity" evidence="10">
    <location>
        <begin position="544"/>
        <end position="582"/>
    </location>
</feature>
<dbReference type="SUPFAM" id="SSF50692">
    <property type="entry name" value="ADC-like"/>
    <property type="match status" value="1"/>
</dbReference>
<name>A0A1G9MGZ3_9ACTN</name>
<dbReference type="GO" id="GO:0043546">
    <property type="term" value="F:molybdopterin cofactor binding"/>
    <property type="evidence" value="ECO:0007669"/>
    <property type="project" value="InterPro"/>
</dbReference>
<dbReference type="InterPro" id="IPR050123">
    <property type="entry name" value="Prok_molybdopt-oxidoreductase"/>
</dbReference>
<dbReference type="Pfam" id="PF01568">
    <property type="entry name" value="Molydop_binding"/>
    <property type="match status" value="1"/>
</dbReference>
<evidence type="ECO:0000256" key="8">
    <source>
        <dbReference type="ARBA" id="ARBA00023004"/>
    </source>
</evidence>
<proteinExistence type="inferred from homology"/>
<evidence type="ECO:0000256" key="4">
    <source>
        <dbReference type="ARBA" id="ARBA00022485"/>
    </source>
</evidence>
<protein>
    <submittedName>
        <fullName evidence="13">Oxidoreductase alpha (Molybdopterin) subunit</fullName>
    </submittedName>
</protein>
<dbReference type="NCBIfam" id="TIGR01701">
    <property type="entry name" value="Fdhalpha-like"/>
    <property type="match status" value="1"/>
</dbReference>
<sequence length="855" mass="90882">MSKAPDSDPAQDAPTVHRPKDHAVGLPAVLNSVRFVGSQAGIKRGLPLLRDINQTGGFDCPGCAWPEPLHRHPAEFCENGAKAVAEEATRLRVDPAFFAAHPVAELADRSGYWLGQQGRLTEPVYLAEGATHYTPIGWDDAFALIADELTSLDSPDEAAFYTSGRTSNEAAFLYQLLARKLGTNNLPDCSNMCHESSGSALAETIGIGKGSVLLDDLYQADLIIVAGQNPGTNHPRMLTALEKAKHAGAKIATVNPLPEAGLQRFKNPQTARGLAGRGTELTDLFLQIKVGGDLALFSLLNRMLLRAAAISPDVIDHDFIERYTHGFDAFAAAHAEGDDDTVLADAVRRTGVPLEQIERLLGMVLAADKIVVCWAMGLTQHQHAVPTIREIVSFLLLRGNIGRPGAGVCPVRGHSNVQGDRTMGIWERMPDRFLDALGAEFDFKPPRDHGLDTVDTIRAMRDGRVKVFVAMGGNFVAATPDTTATEDAMRGCRLTVHVSTKLNRSHAVTGARALILPALGRTDIDMQAALPADLAALASPAAPASAGSAAPVAPASPTTPAVPASPADSAAPTGPASATDPTSPEHPARTDGAATAAASTSAAASASTSAAATADRFHEQFVTVEDSMGIVHSSRGGVAPLSPHMRSEVAIVAGLARAVFGDADEVPWEEFTADYDRVRDRIERVVPGFADYNARARVPGGFALPHAPRDERVFPTATGKANFTVNPVTSPEAGPGRLLLQTLRSHDQFNTTIYGLNDRYRGIHDGRRVVLVNPDDAAELGLTDGDYRDLVSEWTDGDRRAPHFKIVHYPTARGCAAAYYPETNVLVPLDSVAEFSNTPTSKSIVVRFEPDSGPA</sequence>
<gene>
    <name evidence="13" type="ORF">SAMN05216298_4971</name>
</gene>
<dbReference type="GO" id="GO:0030151">
    <property type="term" value="F:molybdenum ion binding"/>
    <property type="evidence" value="ECO:0007669"/>
    <property type="project" value="InterPro"/>
</dbReference>
<dbReference type="STRING" id="380244.SAMN05216298_4971"/>
<accession>A0A1G9MGZ3</accession>
<dbReference type="RefSeq" id="WP_245712386.1">
    <property type="nucleotide sequence ID" value="NZ_FNGF01000009.1"/>
</dbReference>
<feature type="domain" description="Molybdopterin oxidoreductase" evidence="11">
    <location>
        <begin position="119"/>
        <end position="496"/>
    </location>
</feature>
<dbReference type="InterPro" id="IPR037951">
    <property type="entry name" value="MopB_CT_YdeP"/>
</dbReference>
<dbReference type="InterPro" id="IPR041953">
    <property type="entry name" value="YdeP_MopB"/>
</dbReference>
<feature type="region of interest" description="Disordered" evidence="10">
    <location>
        <begin position="544"/>
        <end position="600"/>
    </location>
</feature>
<dbReference type="CDD" id="cd02767">
    <property type="entry name" value="MopB_ydeP"/>
    <property type="match status" value="1"/>
</dbReference>
<evidence type="ECO:0000256" key="10">
    <source>
        <dbReference type="SAM" id="MobiDB-lite"/>
    </source>
</evidence>
<comment type="cofactor">
    <cofactor evidence="2">
        <name>[4Fe-4S] cluster</name>
        <dbReference type="ChEBI" id="CHEBI:49883"/>
    </cofactor>
</comment>
<comment type="similarity">
    <text evidence="3">Belongs to the prokaryotic molybdopterin-containing oxidoreductase family.</text>
</comment>
<dbReference type="SUPFAM" id="SSF53706">
    <property type="entry name" value="Formate dehydrogenase/DMSO reductase, domains 1-3"/>
    <property type="match status" value="2"/>
</dbReference>
<dbReference type="PANTHER" id="PTHR43105">
    <property type="entry name" value="RESPIRATORY NITRATE REDUCTASE"/>
    <property type="match status" value="1"/>
</dbReference>
<comment type="cofactor">
    <cofactor evidence="1">
        <name>Mo-bis(molybdopterin guanine dinucleotide)</name>
        <dbReference type="ChEBI" id="CHEBI:60539"/>
    </cofactor>
</comment>
<evidence type="ECO:0000256" key="5">
    <source>
        <dbReference type="ARBA" id="ARBA00022505"/>
    </source>
</evidence>
<keyword evidence="8" id="KW-0408">Iron</keyword>
<evidence type="ECO:0000259" key="11">
    <source>
        <dbReference type="Pfam" id="PF00384"/>
    </source>
</evidence>
<dbReference type="GO" id="GO:0051539">
    <property type="term" value="F:4 iron, 4 sulfur cluster binding"/>
    <property type="evidence" value="ECO:0007669"/>
    <property type="project" value="UniProtKB-KW"/>
</dbReference>